<dbReference type="EMBL" id="JALNTZ010000007">
    <property type="protein sequence ID" value="KAJ3645507.1"/>
    <property type="molecule type" value="Genomic_DNA"/>
</dbReference>
<evidence type="ECO:0000256" key="4">
    <source>
        <dbReference type="ARBA" id="ARBA00022989"/>
    </source>
</evidence>
<evidence type="ECO:0000256" key="6">
    <source>
        <dbReference type="ARBA" id="ARBA00023170"/>
    </source>
</evidence>
<feature type="transmembrane region" description="Helical" evidence="8">
    <location>
        <begin position="550"/>
        <end position="575"/>
    </location>
</feature>
<comment type="caution">
    <text evidence="10">The sequence shown here is derived from an EMBL/GenBank/DDBJ whole genome shotgun (WGS) entry which is preliminary data.</text>
</comment>
<keyword evidence="7" id="KW-0325">Glycoprotein</keyword>
<dbReference type="Proteomes" id="UP001168821">
    <property type="component" value="Unassembled WGS sequence"/>
</dbReference>
<feature type="chain" id="PRO_5041437260" description="Ionotropic receptor" evidence="9">
    <location>
        <begin position="19"/>
        <end position="598"/>
    </location>
</feature>
<feature type="transmembrane region" description="Helical" evidence="8">
    <location>
        <begin position="358"/>
        <end position="376"/>
    </location>
</feature>
<evidence type="ECO:0008006" key="12">
    <source>
        <dbReference type="Google" id="ProtNLM"/>
    </source>
</evidence>
<keyword evidence="11" id="KW-1185">Reference proteome</keyword>
<comment type="subcellular location">
    <subcellularLocation>
        <location evidence="1">Cell membrane</location>
        <topology evidence="1">Multi-pass membrane protein</topology>
    </subcellularLocation>
</comment>
<keyword evidence="4 8" id="KW-1133">Transmembrane helix</keyword>
<keyword evidence="6" id="KW-0675">Receptor</keyword>
<evidence type="ECO:0000256" key="1">
    <source>
        <dbReference type="ARBA" id="ARBA00004651"/>
    </source>
</evidence>
<evidence type="ECO:0000313" key="10">
    <source>
        <dbReference type="EMBL" id="KAJ3645507.1"/>
    </source>
</evidence>
<keyword evidence="9" id="KW-0732">Signal</keyword>
<evidence type="ECO:0000256" key="3">
    <source>
        <dbReference type="ARBA" id="ARBA00022692"/>
    </source>
</evidence>
<keyword evidence="3 8" id="KW-0812">Transmembrane</keyword>
<feature type="transmembrane region" description="Helical" evidence="8">
    <location>
        <begin position="306"/>
        <end position="326"/>
    </location>
</feature>
<evidence type="ECO:0000313" key="11">
    <source>
        <dbReference type="Proteomes" id="UP001168821"/>
    </source>
</evidence>
<gene>
    <name evidence="10" type="ORF">Zmor_023157</name>
</gene>
<evidence type="ECO:0000256" key="5">
    <source>
        <dbReference type="ARBA" id="ARBA00023136"/>
    </source>
</evidence>
<dbReference type="GO" id="GO:0005886">
    <property type="term" value="C:plasma membrane"/>
    <property type="evidence" value="ECO:0007669"/>
    <property type="project" value="UniProtKB-SubCell"/>
</dbReference>
<evidence type="ECO:0000256" key="8">
    <source>
        <dbReference type="SAM" id="Phobius"/>
    </source>
</evidence>
<evidence type="ECO:0000256" key="9">
    <source>
        <dbReference type="SAM" id="SignalP"/>
    </source>
</evidence>
<feature type="signal peptide" evidence="9">
    <location>
        <begin position="1"/>
        <end position="18"/>
    </location>
</feature>
<reference evidence="10" key="1">
    <citation type="journal article" date="2023" name="G3 (Bethesda)">
        <title>Whole genome assemblies of Zophobas morio and Tenebrio molitor.</title>
        <authorList>
            <person name="Kaur S."/>
            <person name="Stinson S.A."/>
            <person name="diCenzo G.C."/>
        </authorList>
    </citation>
    <scope>NUCLEOTIDE SEQUENCE</scope>
    <source>
        <strain evidence="10">QUZm001</strain>
    </source>
</reference>
<name>A0AA38I025_9CUCU</name>
<dbReference type="SUPFAM" id="SSF53850">
    <property type="entry name" value="Periplasmic binding protein-like II"/>
    <property type="match status" value="1"/>
</dbReference>
<evidence type="ECO:0000256" key="2">
    <source>
        <dbReference type="ARBA" id="ARBA00022475"/>
    </source>
</evidence>
<keyword evidence="5 8" id="KW-0472">Membrane</keyword>
<proteinExistence type="predicted"/>
<dbReference type="PANTHER" id="PTHR42643">
    <property type="entry name" value="IONOTROPIC RECEPTOR 20A-RELATED"/>
    <property type="match status" value="1"/>
</dbReference>
<organism evidence="10 11">
    <name type="scientific">Zophobas morio</name>
    <dbReference type="NCBI Taxonomy" id="2755281"/>
    <lineage>
        <taxon>Eukaryota</taxon>
        <taxon>Metazoa</taxon>
        <taxon>Ecdysozoa</taxon>
        <taxon>Arthropoda</taxon>
        <taxon>Hexapoda</taxon>
        <taxon>Insecta</taxon>
        <taxon>Pterygota</taxon>
        <taxon>Neoptera</taxon>
        <taxon>Endopterygota</taxon>
        <taxon>Coleoptera</taxon>
        <taxon>Polyphaga</taxon>
        <taxon>Cucujiformia</taxon>
        <taxon>Tenebrionidae</taxon>
        <taxon>Zophobas</taxon>
    </lineage>
</organism>
<dbReference type="AlphaFoldDB" id="A0AA38I025"/>
<sequence length="598" mass="69265">MKSLFLCTLLSVLCLCRCQIMKYQDDDITKCVNKIIARFIHPGIIIYVVDTFLEIPYPVIYQNTIFHQFKLFRHQIPDVYVIGCENRNINEILMFLSKLTNFNSRAKYIILSDSATVEEIFLELSKYFIYNAVVLQRNGNVITYDPFIHEEAVPQKVEPLILGNCLSINITNLFETKLPTLWRNTTIRSVYFNMFPILYSINGRLYGAAYEKLKIIQKTLKFQLKIKQSKIGPFGSTKTNGTYSSMLRFLQTREEHLMLNSILLLNNQLSREFDLSPLYVAVYQHWVVPKARILPYWRALMFTLNLTSRIFVSAVLILIALLWYYFGNDDLIASFELHYQVLLESGNSKVIKVKRTSSRILACVSIFGFFVISTIFKKEMLRIFTSYSYDESVKSVDDLVKENLPCALYQESEELYRFSDTIYRTYVAKCTTLPPNTDIEEMFTKIASGERISTILSKNAYNGLKNKMHKMGFQNPLVDILPNQVKYEYAYVLLTKGFPLYHGFLEATRRLVASGIAQSLENKHYSPVDKELKSKEIVHSQTLSFEEVSVALYVLVAGLSISICAFFLELVFKYVQDQKMSCKNKNHQRKDKVKATVL</sequence>
<dbReference type="PANTHER" id="PTHR42643:SF30">
    <property type="entry name" value="IONOTROPIC RECEPTOR 40A-RELATED"/>
    <property type="match status" value="1"/>
</dbReference>
<evidence type="ECO:0000256" key="7">
    <source>
        <dbReference type="ARBA" id="ARBA00023180"/>
    </source>
</evidence>
<dbReference type="InterPro" id="IPR052192">
    <property type="entry name" value="Insect_Ionotropic_Sensory_Rcpt"/>
</dbReference>
<accession>A0AA38I025</accession>
<keyword evidence="2" id="KW-1003">Cell membrane</keyword>
<protein>
    <recommendedName>
        <fullName evidence="12">Ionotropic receptor</fullName>
    </recommendedName>
</protein>